<keyword evidence="3" id="KW-0472">Membrane</keyword>
<evidence type="ECO:0000313" key="5">
    <source>
        <dbReference type="Proteomes" id="UP000315636"/>
    </source>
</evidence>
<dbReference type="Pfam" id="PF04977">
    <property type="entry name" value="DivIC"/>
    <property type="match status" value="1"/>
</dbReference>
<sequence length="124" mass="14648">MVNRGSMKKIVSFRPSQPSQSGQERSSRSLLPFGVRCRRWIWLVVMVLLLIWSGNQLFVQAKAIHTKEEALLEKKKQLVQLQKERKKLKQDLNRLRDEQVLFELARNMGYKKPGEEMLQLKELE</sequence>
<evidence type="ECO:0000256" key="2">
    <source>
        <dbReference type="SAM" id="MobiDB-lite"/>
    </source>
</evidence>
<dbReference type="InterPro" id="IPR007060">
    <property type="entry name" value="FtsL/DivIC"/>
</dbReference>
<keyword evidence="3" id="KW-1133">Transmembrane helix</keyword>
<proteinExistence type="predicted"/>
<keyword evidence="1" id="KW-0175">Coiled coil</keyword>
<dbReference type="AlphaFoldDB" id="A0A521ECD6"/>
<feature type="transmembrane region" description="Helical" evidence="3">
    <location>
        <begin position="40"/>
        <end position="59"/>
    </location>
</feature>
<reference evidence="4 5" key="1">
    <citation type="submission" date="2017-05" db="EMBL/GenBank/DDBJ databases">
        <authorList>
            <person name="Varghese N."/>
            <person name="Submissions S."/>
        </authorList>
    </citation>
    <scope>NUCLEOTIDE SEQUENCE [LARGE SCALE GENOMIC DNA]</scope>
    <source>
        <strain evidence="4 5">DSM 45474</strain>
    </source>
</reference>
<accession>A0A521ECD6</accession>
<organism evidence="4 5">
    <name type="scientific">Melghirimyces algeriensis</name>
    <dbReference type="NCBI Taxonomy" id="910412"/>
    <lineage>
        <taxon>Bacteria</taxon>
        <taxon>Bacillati</taxon>
        <taxon>Bacillota</taxon>
        <taxon>Bacilli</taxon>
        <taxon>Bacillales</taxon>
        <taxon>Thermoactinomycetaceae</taxon>
        <taxon>Melghirimyces</taxon>
    </lineage>
</organism>
<dbReference type="EMBL" id="FXTI01000008">
    <property type="protein sequence ID" value="SMO80840.1"/>
    <property type="molecule type" value="Genomic_DNA"/>
</dbReference>
<keyword evidence="5" id="KW-1185">Reference proteome</keyword>
<evidence type="ECO:0000256" key="3">
    <source>
        <dbReference type="SAM" id="Phobius"/>
    </source>
</evidence>
<gene>
    <name evidence="4" type="ORF">SAMN06264849_108147</name>
</gene>
<dbReference type="Proteomes" id="UP000315636">
    <property type="component" value="Unassembled WGS sequence"/>
</dbReference>
<feature type="coiled-coil region" evidence="1">
    <location>
        <begin position="64"/>
        <end position="98"/>
    </location>
</feature>
<feature type="region of interest" description="Disordered" evidence="2">
    <location>
        <begin position="1"/>
        <end position="28"/>
    </location>
</feature>
<evidence type="ECO:0000256" key="1">
    <source>
        <dbReference type="SAM" id="Coils"/>
    </source>
</evidence>
<protein>
    <submittedName>
        <fullName evidence="4">Septum formation initiator</fullName>
    </submittedName>
</protein>
<evidence type="ECO:0000313" key="4">
    <source>
        <dbReference type="EMBL" id="SMO80840.1"/>
    </source>
</evidence>
<keyword evidence="3" id="KW-0812">Transmembrane</keyword>
<feature type="compositionally biased region" description="Polar residues" evidence="2">
    <location>
        <begin position="14"/>
        <end position="24"/>
    </location>
</feature>
<name>A0A521ECD6_9BACL</name>